<dbReference type="AlphaFoldDB" id="G0EFE4"/>
<organism evidence="7 8">
    <name type="scientific">Pyrolobus fumarii (strain DSM 11204 / 1A)</name>
    <dbReference type="NCBI Taxonomy" id="694429"/>
    <lineage>
        <taxon>Archaea</taxon>
        <taxon>Thermoproteota</taxon>
        <taxon>Thermoprotei</taxon>
        <taxon>Desulfurococcales</taxon>
        <taxon>Pyrodictiaceae</taxon>
        <taxon>Pyrolobus</taxon>
    </lineage>
</organism>
<keyword evidence="4" id="KW-0249">Electron transport</keyword>
<dbReference type="HOGENOM" id="CLU_118960_2_1_2"/>
<sequence length="123" mass="13768">MAKFGELIYTEDVGGPVAAKKETHMPRIEAPDAVKKGEPFKVTVRVGPHPNEAAHSIRRVELWFAEEGRPFNPIHIATVTFEPGYGEPEVTITIKLEKSGTLYALAYCNLHGIWEARKDIRVE</sequence>
<gene>
    <name evidence="7" type="ordered locus">Pyrfu_0315</name>
</gene>
<comment type="similarity">
    <text evidence="1">Belongs to the desulfoferrodoxin family.</text>
</comment>
<protein>
    <submittedName>
        <fullName evidence="7">Desulfoferrodoxin ferrous iron-binding region</fullName>
    </submittedName>
</protein>
<dbReference type="InterPro" id="IPR002742">
    <property type="entry name" value="Desulfoferrodoxin_Fe-bd_dom"/>
</dbReference>
<evidence type="ECO:0000256" key="2">
    <source>
        <dbReference type="ARBA" id="ARBA00022448"/>
    </source>
</evidence>
<dbReference type="RefSeq" id="WP_014025864.1">
    <property type="nucleotide sequence ID" value="NC_015931.1"/>
</dbReference>
<dbReference type="Proteomes" id="UP000001037">
    <property type="component" value="Chromosome"/>
</dbReference>
<name>G0EFE4_PYRF1</name>
<evidence type="ECO:0000256" key="5">
    <source>
        <dbReference type="ARBA" id="ARBA00023004"/>
    </source>
</evidence>
<evidence type="ECO:0000313" key="7">
    <source>
        <dbReference type="EMBL" id="AEM38187.1"/>
    </source>
</evidence>
<evidence type="ECO:0000256" key="1">
    <source>
        <dbReference type="ARBA" id="ARBA00005941"/>
    </source>
</evidence>
<evidence type="ECO:0000313" key="8">
    <source>
        <dbReference type="Proteomes" id="UP000001037"/>
    </source>
</evidence>
<dbReference type="PANTHER" id="PTHR36541:SF1">
    <property type="entry name" value="SUPEROXIDE REDUCTASE-RELATED"/>
    <property type="match status" value="1"/>
</dbReference>
<dbReference type="GO" id="GO:0016491">
    <property type="term" value="F:oxidoreductase activity"/>
    <property type="evidence" value="ECO:0007669"/>
    <property type="project" value="InterPro"/>
</dbReference>
<dbReference type="KEGG" id="pfm:Pyrfu_0315"/>
<dbReference type="OrthoDB" id="30725at2157"/>
<dbReference type="GO" id="GO:0005506">
    <property type="term" value="F:iron ion binding"/>
    <property type="evidence" value="ECO:0007669"/>
    <property type="project" value="InterPro"/>
</dbReference>
<proteinExistence type="inferred from homology"/>
<accession>G0EFE4</accession>
<keyword evidence="8" id="KW-1185">Reference proteome</keyword>
<dbReference type="SUPFAM" id="SSF49367">
    <property type="entry name" value="Superoxide reductase-like"/>
    <property type="match status" value="1"/>
</dbReference>
<dbReference type="EMBL" id="CP002838">
    <property type="protein sequence ID" value="AEM38187.1"/>
    <property type="molecule type" value="Genomic_DNA"/>
</dbReference>
<evidence type="ECO:0000256" key="4">
    <source>
        <dbReference type="ARBA" id="ARBA00022982"/>
    </source>
</evidence>
<dbReference type="InParanoid" id="G0EFE4"/>
<dbReference type="STRING" id="694429.Pyrfu_0315"/>
<feature type="domain" description="Desulfoferrodoxin ferrous iron-binding" evidence="6">
    <location>
        <begin position="19"/>
        <end position="116"/>
    </location>
</feature>
<dbReference type="InterPro" id="IPR036073">
    <property type="entry name" value="Desulfoferrodoxin_Fe-bd_dom_sf"/>
</dbReference>
<evidence type="ECO:0000259" key="6">
    <source>
        <dbReference type="Pfam" id="PF01880"/>
    </source>
</evidence>
<keyword evidence="5" id="KW-0408">Iron</keyword>
<keyword evidence="3" id="KW-0479">Metal-binding</keyword>
<evidence type="ECO:0000256" key="3">
    <source>
        <dbReference type="ARBA" id="ARBA00022723"/>
    </source>
</evidence>
<dbReference type="eggNOG" id="arCOG02146">
    <property type="taxonomic scope" value="Archaea"/>
</dbReference>
<dbReference type="PANTHER" id="PTHR36541">
    <property type="entry name" value="SUPEROXIDE REDUCTASE-RELATED"/>
    <property type="match status" value="1"/>
</dbReference>
<dbReference type="InterPro" id="IPR051233">
    <property type="entry name" value="Desulfoferrodoxin_SOR"/>
</dbReference>
<dbReference type="Pfam" id="PF01880">
    <property type="entry name" value="Desulfoferrodox"/>
    <property type="match status" value="1"/>
</dbReference>
<reference evidence="7 8" key="1">
    <citation type="journal article" date="2011" name="Stand. Genomic Sci.">
        <title>Complete genome sequence of the hyperthermophilic chemolithoautotroph Pyrolobus fumarii type strain (1A).</title>
        <authorList>
            <person name="Anderson I."/>
            <person name="Goker M."/>
            <person name="Nolan M."/>
            <person name="Lucas S."/>
            <person name="Hammon N."/>
            <person name="Deshpande S."/>
            <person name="Cheng J.F."/>
            <person name="Tapia R."/>
            <person name="Han C."/>
            <person name="Goodwin L."/>
            <person name="Pitluck S."/>
            <person name="Huntemann M."/>
            <person name="Liolios K."/>
            <person name="Ivanova N."/>
            <person name="Pagani I."/>
            <person name="Mavromatis K."/>
            <person name="Ovchinikova G."/>
            <person name="Pati A."/>
            <person name="Chen A."/>
            <person name="Palaniappan K."/>
            <person name="Land M."/>
            <person name="Hauser L."/>
            <person name="Brambilla E.M."/>
            <person name="Huber H."/>
            <person name="Yasawong M."/>
            <person name="Rohde M."/>
            <person name="Spring S."/>
            <person name="Abt B."/>
            <person name="Sikorski J."/>
            <person name="Wirth R."/>
            <person name="Detter J.C."/>
            <person name="Woyke T."/>
            <person name="Bristow J."/>
            <person name="Eisen J.A."/>
            <person name="Markowitz V."/>
            <person name="Hugenholtz P."/>
            <person name="Kyrpides N.C."/>
            <person name="Klenk H.P."/>
            <person name="Lapidus A."/>
        </authorList>
    </citation>
    <scope>NUCLEOTIDE SEQUENCE [LARGE SCALE GENOMIC DNA]</scope>
    <source>
        <strain evidence="8">DSM 11204 / 1A</strain>
    </source>
</reference>
<dbReference type="GeneID" id="11139959"/>
<dbReference type="Gene3D" id="2.60.40.730">
    <property type="entry name" value="SOR catalytic domain"/>
    <property type="match status" value="1"/>
</dbReference>
<keyword evidence="2" id="KW-0813">Transport</keyword>